<dbReference type="EMBL" id="AP012547">
    <property type="protein sequence ID" value="BAO30371.1"/>
    <property type="molecule type" value="Genomic_DNA"/>
</dbReference>
<dbReference type="Proteomes" id="UP000031637">
    <property type="component" value="Chromosome"/>
</dbReference>
<dbReference type="InterPro" id="IPR003439">
    <property type="entry name" value="ABC_transporter-like_ATP-bd"/>
</dbReference>
<keyword evidence="2" id="KW-1003">Cell membrane</keyword>
<name>W0SIL8_9PROT</name>
<feature type="domain" description="ABC transporter" evidence="7">
    <location>
        <begin position="5"/>
        <end position="241"/>
    </location>
</feature>
<dbReference type="SUPFAM" id="SSF52540">
    <property type="entry name" value="P-loop containing nucleoside triphosphate hydrolases"/>
    <property type="match status" value="1"/>
</dbReference>
<organism evidence="8 9">
    <name type="scientific">Sulfuritalea hydrogenivorans sk43H</name>
    <dbReference type="NCBI Taxonomy" id="1223802"/>
    <lineage>
        <taxon>Bacteria</taxon>
        <taxon>Pseudomonadati</taxon>
        <taxon>Pseudomonadota</taxon>
        <taxon>Betaproteobacteria</taxon>
        <taxon>Nitrosomonadales</taxon>
        <taxon>Sterolibacteriaceae</taxon>
        <taxon>Sulfuritalea</taxon>
    </lineage>
</organism>
<keyword evidence="1" id="KW-0813">Transport</keyword>
<keyword evidence="3" id="KW-0547">Nucleotide-binding</keyword>
<dbReference type="Gene3D" id="3.40.50.300">
    <property type="entry name" value="P-loop containing nucleotide triphosphate hydrolases"/>
    <property type="match status" value="1"/>
</dbReference>
<dbReference type="OrthoDB" id="5296765at2"/>
<dbReference type="KEGG" id="shd:SUTH_02589"/>
<evidence type="ECO:0000256" key="1">
    <source>
        <dbReference type="ARBA" id="ARBA00022448"/>
    </source>
</evidence>
<sequence length="256" mass="27530">MSALLEARDLAAAIGGRTLVSCLDLRLDAGERLAILGRNGAGKTTLLHTLAGLRQPLAGDIRLCGEAMSALAPRRIAQLRGVLLQQQIDAFPASVLETALIGRHPWLDRWAWESAADARAARQALAAVGLAELEQRDVHTLSGGERQRLAVATLLTQAPQLALLDEPLSHLDLNHQIAVLELLASRARDSGMGLVMVMHDVNLARRYADRALLLFGDGSVRCGPVAEVLDAPTLSRLYGHPLRRIDAGGSDYFIPE</sequence>
<dbReference type="CDD" id="cd03214">
    <property type="entry name" value="ABC_Iron-Siderophores_B12_Hemin"/>
    <property type="match status" value="1"/>
</dbReference>
<dbReference type="AlphaFoldDB" id="W0SIL8"/>
<proteinExistence type="predicted"/>
<keyword evidence="5" id="KW-1278">Translocase</keyword>
<evidence type="ECO:0000259" key="7">
    <source>
        <dbReference type="PROSITE" id="PS50893"/>
    </source>
</evidence>
<dbReference type="InterPro" id="IPR027417">
    <property type="entry name" value="P-loop_NTPase"/>
</dbReference>
<protein>
    <submittedName>
        <fullName evidence="8">ABC-type cobalamin/Fe3+-siderophore transport system, ATPase component</fullName>
    </submittedName>
</protein>
<dbReference type="GO" id="GO:0005524">
    <property type="term" value="F:ATP binding"/>
    <property type="evidence" value="ECO:0007669"/>
    <property type="project" value="UniProtKB-KW"/>
</dbReference>
<accession>W0SIL8</accession>
<reference evidence="8 9" key="1">
    <citation type="journal article" date="2014" name="Syst. Appl. Microbiol.">
        <title>Complete genomes of freshwater sulfur oxidizers Sulfuricella denitrificans skB26 and Sulfuritalea hydrogenivorans sk43H: genetic insights into the sulfur oxidation pathway of betaproteobacteria.</title>
        <authorList>
            <person name="Watanabe T."/>
            <person name="Kojima H."/>
            <person name="Fukui M."/>
        </authorList>
    </citation>
    <scope>NUCLEOTIDE SEQUENCE [LARGE SCALE GENOMIC DNA]</scope>
    <source>
        <strain evidence="8">DSM22779</strain>
    </source>
</reference>
<evidence type="ECO:0000256" key="3">
    <source>
        <dbReference type="ARBA" id="ARBA00022741"/>
    </source>
</evidence>
<keyword evidence="2" id="KW-0472">Membrane</keyword>
<evidence type="ECO:0000256" key="2">
    <source>
        <dbReference type="ARBA" id="ARBA00022475"/>
    </source>
</evidence>
<keyword evidence="4" id="KW-0067">ATP-binding</keyword>
<evidence type="ECO:0000256" key="5">
    <source>
        <dbReference type="ARBA" id="ARBA00022967"/>
    </source>
</evidence>
<dbReference type="RefSeq" id="WP_041099763.1">
    <property type="nucleotide sequence ID" value="NZ_AP012547.1"/>
</dbReference>
<comment type="function">
    <text evidence="6">Part of the ABC transporter complex HmuTUV involved in hemin import. Responsible for energy coupling to the transport system.</text>
</comment>
<dbReference type="SMART" id="SM00382">
    <property type="entry name" value="AAA"/>
    <property type="match status" value="1"/>
</dbReference>
<dbReference type="InterPro" id="IPR003593">
    <property type="entry name" value="AAA+_ATPase"/>
</dbReference>
<evidence type="ECO:0000313" key="8">
    <source>
        <dbReference type="EMBL" id="BAO30371.1"/>
    </source>
</evidence>
<evidence type="ECO:0000256" key="4">
    <source>
        <dbReference type="ARBA" id="ARBA00022840"/>
    </source>
</evidence>
<dbReference type="PROSITE" id="PS50893">
    <property type="entry name" value="ABC_TRANSPORTER_2"/>
    <property type="match status" value="1"/>
</dbReference>
<dbReference type="Pfam" id="PF00005">
    <property type="entry name" value="ABC_tran"/>
    <property type="match status" value="1"/>
</dbReference>
<dbReference type="PROSITE" id="PS00211">
    <property type="entry name" value="ABC_TRANSPORTER_1"/>
    <property type="match status" value="1"/>
</dbReference>
<dbReference type="PANTHER" id="PTHR42794">
    <property type="entry name" value="HEMIN IMPORT ATP-BINDING PROTEIN HMUV"/>
    <property type="match status" value="1"/>
</dbReference>
<evidence type="ECO:0000256" key="6">
    <source>
        <dbReference type="ARBA" id="ARBA00037066"/>
    </source>
</evidence>
<dbReference type="InterPro" id="IPR017871">
    <property type="entry name" value="ABC_transporter-like_CS"/>
</dbReference>
<gene>
    <name evidence="8" type="ORF">SUTH_02589</name>
</gene>
<dbReference type="PANTHER" id="PTHR42794:SF1">
    <property type="entry name" value="HEMIN IMPORT ATP-BINDING PROTEIN HMUV"/>
    <property type="match status" value="1"/>
</dbReference>
<keyword evidence="9" id="KW-1185">Reference proteome</keyword>
<dbReference type="STRING" id="1223802.SUTH_02589"/>
<dbReference type="HOGENOM" id="CLU_000604_1_11_4"/>
<evidence type="ECO:0000313" key="9">
    <source>
        <dbReference type="Proteomes" id="UP000031637"/>
    </source>
</evidence>
<dbReference type="GO" id="GO:0016887">
    <property type="term" value="F:ATP hydrolysis activity"/>
    <property type="evidence" value="ECO:0007669"/>
    <property type="project" value="InterPro"/>
</dbReference>